<comment type="caution">
    <text evidence="2">The sequence shown here is derived from an EMBL/GenBank/DDBJ whole genome shotgun (WGS) entry which is preliminary data.</text>
</comment>
<feature type="transmembrane region" description="Helical" evidence="1">
    <location>
        <begin position="362"/>
        <end position="382"/>
    </location>
</feature>
<dbReference type="Proteomes" id="UP000603200">
    <property type="component" value="Unassembled WGS sequence"/>
</dbReference>
<feature type="transmembrane region" description="Helical" evidence="1">
    <location>
        <begin position="199"/>
        <end position="220"/>
    </location>
</feature>
<feature type="transmembrane region" description="Helical" evidence="1">
    <location>
        <begin position="12"/>
        <end position="34"/>
    </location>
</feature>
<keyword evidence="3" id="KW-1185">Reference proteome</keyword>
<feature type="transmembrane region" description="Helical" evidence="1">
    <location>
        <begin position="304"/>
        <end position="323"/>
    </location>
</feature>
<proteinExistence type="predicted"/>
<evidence type="ECO:0000256" key="1">
    <source>
        <dbReference type="SAM" id="Phobius"/>
    </source>
</evidence>
<protein>
    <submittedName>
        <fullName evidence="2">MFS transporter</fullName>
    </submittedName>
</protein>
<dbReference type="PANTHER" id="PTHR23542:SF1">
    <property type="entry name" value="MAJOR FACILITATOR SUPERFAMILY (MFS) PROFILE DOMAIN-CONTAINING PROTEIN"/>
    <property type="match status" value="1"/>
</dbReference>
<evidence type="ECO:0000313" key="2">
    <source>
        <dbReference type="EMBL" id="GIE22275.1"/>
    </source>
</evidence>
<feature type="transmembrane region" description="Helical" evidence="1">
    <location>
        <begin position="241"/>
        <end position="267"/>
    </location>
</feature>
<gene>
    <name evidence="2" type="ORF">Ahu01nite_053770</name>
</gene>
<reference evidence="2 3" key="1">
    <citation type="submission" date="2021-01" db="EMBL/GenBank/DDBJ databases">
        <title>Whole genome shotgun sequence of Actinoplanes humidus NBRC 14915.</title>
        <authorList>
            <person name="Komaki H."/>
            <person name="Tamura T."/>
        </authorList>
    </citation>
    <scope>NUCLEOTIDE SEQUENCE [LARGE SCALE GENOMIC DNA]</scope>
    <source>
        <strain evidence="2 3">NBRC 14915</strain>
    </source>
</reference>
<dbReference type="Pfam" id="PF07690">
    <property type="entry name" value="MFS_1"/>
    <property type="match status" value="1"/>
</dbReference>
<feature type="transmembrane region" description="Helical" evidence="1">
    <location>
        <begin position="74"/>
        <end position="92"/>
    </location>
</feature>
<dbReference type="PANTHER" id="PTHR23542">
    <property type="match status" value="1"/>
</dbReference>
<dbReference type="SUPFAM" id="SSF103473">
    <property type="entry name" value="MFS general substrate transporter"/>
    <property type="match status" value="2"/>
</dbReference>
<dbReference type="InterPro" id="IPR011701">
    <property type="entry name" value="MFS"/>
</dbReference>
<organism evidence="2 3">
    <name type="scientific">Winogradskya humida</name>
    <dbReference type="NCBI Taxonomy" id="113566"/>
    <lineage>
        <taxon>Bacteria</taxon>
        <taxon>Bacillati</taxon>
        <taxon>Actinomycetota</taxon>
        <taxon>Actinomycetes</taxon>
        <taxon>Micromonosporales</taxon>
        <taxon>Micromonosporaceae</taxon>
        <taxon>Winogradskya</taxon>
    </lineage>
</organism>
<name>A0ABQ3ZUL5_9ACTN</name>
<keyword evidence="1" id="KW-0472">Membrane</keyword>
<accession>A0ABQ3ZUL5</accession>
<dbReference type="Gene3D" id="1.20.1250.20">
    <property type="entry name" value="MFS general substrate transporter like domains"/>
    <property type="match status" value="1"/>
</dbReference>
<sequence>MLVLSVPGAARFFVPAAVARLGVAISGLAVLWAVHGATGSFGRAGAATGAFAVADAAAGPQIARLIDRWGQRRIVPVTASVFVAAGIGLVLACCSPAPAWVMAGLAAVAGATAPPVGALSAARWRETLTGGETLTGRDVFTGRDAAGRRGDVGEGGGLGSAGQLPAAMALEGVLNDVTFLVGPLVVTALSATVAPWSGLVLVVVLVAGGMAGLLSAGATTPAPGRSAGGTVVDHRLVNRPFLVLFAANLAMGFFFGGIGVAITAFALAQGAGAWGGVITAAGGVVSLGAGLAYGARAKGQPTRVMIAASTAIALGCALLAATPSVPVMVLGYAFVGGCVALVLIPASVVLQRVIEGEVFTQAMVWINSASAIGIATAAPLVGHLIQHHGWPAGFLALATLTTGVPLTLLIGYPALNAAQHRPH</sequence>
<dbReference type="InterPro" id="IPR036259">
    <property type="entry name" value="MFS_trans_sf"/>
</dbReference>
<dbReference type="EMBL" id="BOMN01000070">
    <property type="protein sequence ID" value="GIE22275.1"/>
    <property type="molecule type" value="Genomic_DNA"/>
</dbReference>
<feature type="transmembrane region" description="Helical" evidence="1">
    <location>
        <begin position="394"/>
        <end position="415"/>
    </location>
</feature>
<feature type="transmembrane region" description="Helical" evidence="1">
    <location>
        <begin position="329"/>
        <end position="350"/>
    </location>
</feature>
<feature type="transmembrane region" description="Helical" evidence="1">
    <location>
        <begin position="273"/>
        <end position="292"/>
    </location>
</feature>
<keyword evidence="1" id="KW-1133">Transmembrane helix</keyword>
<keyword evidence="1" id="KW-0812">Transmembrane</keyword>
<evidence type="ECO:0000313" key="3">
    <source>
        <dbReference type="Proteomes" id="UP000603200"/>
    </source>
</evidence>